<keyword evidence="2" id="KW-1185">Reference proteome</keyword>
<reference evidence="1" key="2">
    <citation type="submission" date="2021-12" db="EMBL/GenBank/DDBJ databases">
        <title>Resequencing data analysis of finger millet.</title>
        <authorList>
            <person name="Hatakeyama M."/>
            <person name="Aluri S."/>
            <person name="Balachadran M.T."/>
            <person name="Sivarajan S.R."/>
            <person name="Poveda L."/>
            <person name="Shimizu-Inatsugi R."/>
            <person name="Schlapbach R."/>
            <person name="Sreeman S.M."/>
            <person name="Shimizu K.K."/>
        </authorList>
    </citation>
    <scope>NUCLEOTIDE SEQUENCE</scope>
</reference>
<evidence type="ECO:0000313" key="1">
    <source>
        <dbReference type="EMBL" id="GJN23923.1"/>
    </source>
</evidence>
<proteinExistence type="predicted"/>
<dbReference type="EMBL" id="BQKI01000076">
    <property type="protein sequence ID" value="GJN23923.1"/>
    <property type="molecule type" value="Genomic_DNA"/>
</dbReference>
<reference evidence="1" key="1">
    <citation type="journal article" date="2018" name="DNA Res.">
        <title>Multiple hybrid de novo genome assembly of finger millet, an orphan allotetraploid crop.</title>
        <authorList>
            <person name="Hatakeyama M."/>
            <person name="Aluri S."/>
            <person name="Balachadran M.T."/>
            <person name="Sivarajan S.R."/>
            <person name="Patrignani A."/>
            <person name="Gruter S."/>
            <person name="Poveda L."/>
            <person name="Shimizu-Inatsugi R."/>
            <person name="Baeten J."/>
            <person name="Francoijs K.J."/>
            <person name="Nataraja K.N."/>
            <person name="Reddy Y.A.N."/>
            <person name="Phadnis S."/>
            <person name="Ravikumar R.L."/>
            <person name="Schlapbach R."/>
            <person name="Sreeman S.M."/>
            <person name="Shimizu K.K."/>
        </authorList>
    </citation>
    <scope>NUCLEOTIDE SEQUENCE</scope>
</reference>
<sequence length="114" mass="12604">MVSLGSKEGCPNKSILGEETLLAKENQLQLSESTTLPHLSFGSASSQTDCNMSNTVETLHPSQNTHDVLARSWESLLFILSFMLPVEIRPRLLALVLRPVALVDHHVKCFYIDG</sequence>
<name>A0AAV5EKQ0_ELECO</name>
<gene>
    <name evidence="1" type="primary">gb11617</name>
    <name evidence="1" type="ORF">PR202_gb11617</name>
</gene>
<protein>
    <submittedName>
        <fullName evidence="1">Uncharacterized protein</fullName>
    </submittedName>
</protein>
<accession>A0AAV5EKQ0</accession>
<evidence type="ECO:0000313" key="2">
    <source>
        <dbReference type="Proteomes" id="UP001054889"/>
    </source>
</evidence>
<organism evidence="1 2">
    <name type="scientific">Eleusine coracana subsp. coracana</name>
    <dbReference type="NCBI Taxonomy" id="191504"/>
    <lineage>
        <taxon>Eukaryota</taxon>
        <taxon>Viridiplantae</taxon>
        <taxon>Streptophyta</taxon>
        <taxon>Embryophyta</taxon>
        <taxon>Tracheophyta</taxon>
        <taxon>Spermatophyta</taxon>
        <taxon>Magnoliopsida</taxon>
        <taxon>Liliopsida</taxon>
        <taxon>Poales</taxon>
        <taxon>Poaceae</taxon>
        <taxon>PACMAD clade</taxon>
        <taxon>Chloridoideae</taxon>
        <taxon>Cynodonteae</taxon>
        <taxon>Eleusininae</taxon>
        <taxon>Eleusine</taxon>
    </lineage>
</organism>
<dbReference type="AlphaFoldDB" id="A0AAV5EKQ0"/>
<comment type="caution">
    <text evidence="1">The sequence shown here is derived from an EMBL/GenBank/DDBJ whole genome shotgun (WGS) entry which is preliminary data.</text>
</comment>
<dbReference type="Proteomes" id="UP001054889">
    <property type="component" value="Unassembled WGS sequence"/>
</dbReference>